<feature type="domain" description="FERM" evidence="19">
    <location>
        <begin position="181"/>
        <end position="484"/>
    </location>
</feature>
<organism evidence="22 23">
    <name type="scientific">Fukomys damarensis</name>
    <name type="common">Damaraland mole rat</name>
    <name type="synonym">Cryptomys damarensis</name>
    <dbReference type="NCBI Taxonomy" id="885580"/>
    <lineage>
        <taxon>Eukaryota</taxon>
        <taxon>Metazoa</taxon>
        <taxon>Chordata</taxon>
        <taxon>Craniata</taxon>
        <taxon>Vertebrata</taxon>
        <taxon>Euteleostomi</taxon>
        <taxon>Mammalia</taxon>
        <taxon>Eutheria</taxon>
        <taxon>Euarchontoglires</taxon>
        <taxon>Glires</taxon>
        <taxon>Rodentia</taxon>
        <taxon>Hystricomorpha</taxon>
        <taxon>Bathyergidae</taxon>
        <taxon>Fukomys</taxon>
    </lineage>
</organism>
<dbReference type="GO" id="GO:0052905">
    <property type="term" value="F:tRNA (guanosine(9)-N1)-methyltransferase activity"/>
    <property type="evidence" value="ECO:0007669"/>
    <property type="project" value="UniProtKB-EC"/>
</dbReference>
<dbReference type="InterPro" id="IPR047911">
    <property type="entry name" value="Trm10_B_MTase_dom"/>
</dbReference>
<gene>
    <name evidence="22" type="ORF">H920_03278</name>
</gene>
<evidence type="ECO:0000256" key="8">
    <source>
        <dbReference type="ARBA" id="ARBA00022691"/>
    </source>
</evidence>
<evidence type="ECO:0000259" key="20">
    <source>
        <dbReference type="PROSITE" id="PS50106"/>
    </source>
</evidence>
<dbReference type="InterPro" id="IPR011993">
    <property type="entry name" value="PH-like_dom_sf"/>
</dbReference>
<protein>
    <recommendedName>
        <fullName evidence="17">FERM and PDZ domain-containing protein 1</fullName>
        <ecNumber evidence="3">2.1.1.221</ecNumber>
    </recommendedName>
    <alternativeName>
        <fullName evidence="12">RNA (guanine-9-)-methyltransferase domain-containing protein 3</fullName>
    </alternativeName>
    <alternativeName>
        <fullName evidence="13">tRNA (guanine(9)-N(1))-methyltransferase TRMT10B</fullName>
    </alternativeName>
    <alternativeName>
        <fullName evidence="11">tRNA methyltransferase 10 homolog B</fullName>
    </alternativeName>
</protein>
<evidence type="ECO:0000256" key="11">
    <source>
        <dbReference type="ARBA" id="ARBA00035688"/>
    </source>
</evidence>
<dbReference type="InterPro" id="IPR038459">
    <property type="entry name" value="MT_TRM10-typ_sf"/>
</dbReference>
<dbReference type="InterPro" id="IPR014352">
    <property type="entry name" value="FERM/acyl-CoA-bd_prot_sf"/>
</dbReference>
<evidence type="ECO:0000256" key="5">
    <source>
        <dbReference type="ARBA" id="ARBA00022490"/>
    </source>
</evidence>
<dbReference type="Gene3D" id="2.30.42.10">
    <property type="match status" value="1"/>
</dbReference>
<evidence type="ECO:0000256" key="15">
    <source>
        <dbReference type="ARBA" id="ARBA00048434"/>
    </source>
</evidence>
<dbReference type="InterPro" id="IPR019748">
    <property type="entry name" value="FERM_central"/>
</dbReference>
<evidence type="ECO:0000256" key="4">
    <source>
        <dbReference type="ARBA" id="ARBA00022475"/>
    </source>
</evidence>
<feature type="region of interest" description="Disordered" evidence="18">
    <location>
        <begin position="764"/>
        <end position="797"/>
    </location>
</feature>
<keyword evidence="10" id="KW-0472">Membrane</keyword>
<evidence type="ECO:0000259" key="21">
    <source>
        <dbReference type="PROSITE" id="PS51675"/>
    </source>
</evidence>
<evidence type="ECO:0000256" key="12">
    <source>
        <dbReference type="ARBA" id="ARBA00035712"/>
    </source>
</evidence>
<dbReference type="FunFam" id="2.30.29.30:FF:000066">
    <property type="entry name" value="FERM and PDZ domain-containing protein 4"/>
    <property type="match status" value="1"/>
</dbReference>
<dbReference type="GO" id="GO:0005938">
    <property type="term" value="C:cell cortex"/>
    <property type="evidence" value="ECO:0007669"/>
    <property type="project" value="TreeGrafter"/>
</dbReference>
<evidence type="ECO:0000256" key="2">
    <source>
        <dbReference type="ARBA" id="ARBA00004514"/>
    </source>
</evidence>
<dbReference type="InterPro" id="IPR000299">
    <property type="entry name" value="FERM_domain"/>
</dbReference>
<evidence type="ECO:0000256" key="10">
    <source>
        <dbReference type="ARBA" id="ARBA00023136"/>
    </source>
</evidence>
<dbReference type="GO" id="GO:0045184">
    <property type="term" value="P:establishment of protein localization"/>
    <property type="evidence" value="ECO:0007669"/>
    <property type="project" value="UniProtKB-ARBA"/>
</dbReference>
<reference evidence="22 23" key="1">
    <citation type="submission" date="2013-11" db="EMBL/GenBank/DDBJ databases">
        <title>The Damaraland mole rat (Fukomys damarensis) genome and evolution of African mole rats.</title>
        <authorList>
            <person name="Gladyshev V.N."/>
            <person name="Fang X."/>
        </authorList>
    </citation>
    <scope>NUCLEOTIDE SEQUENCE [LARGE SCALE GENOMIC DNA]</scope>
    <source>
        <tissue evidence="22">Liver</tissue>
    </source>
</reference>
<sequence length="1830" mass="203145">MEELETSLFQTRKAHRIEQMVARWLRRSRDSSARAKVTAADGPPGNASQALTPVRHTVKIDKDALFQDYGFHISENPPLTVVAVTAGGSAHGKLFPGDQILQMNNEPAEDLSCRRAVDILREAEDSLSITVVRCTSGVPKSSFLTDEKRARLKINPVKVHFAEEVLVSGHSQGNSLLCMPNVLKLYLENGQTKAFKFEENTTVKDIILTVKEKLSIRSIEYFGLALEEQYNISRLHLLHEEELIQQVVEREESHDSRCLFRVCFVPKDPLDLLKEDPVAFEYLYLQSCSDVLQERFAVEMKCSSALRLAALHIQERIYACAQPQKISLKYIEKDWGIENFISPTLLRNMKGKDIKKAISFHMKRNQNLLEPRQKLQDRESYIALLVGAKYGISQIINSKLNIMSTLAEFANISRVELTEESEKVSMVKVYLQDIKVLTLLLESSSAKDLACLIAGYYRLFVNQDISIFLWPGSRQVHRISAEEGYESRACSDSEESSEVDCVLEPLCNRHLMKVGPCRPLMEEELSPSNSLTPEVARRGPSTCGASSTTDSAESEASDSANTESRGCRTSGSSESMDALEEDDLDACSSSRSGFFHFSSPGFSEGLDPNSQEEKNRIETSGFLCLLDLAQSANPQCQKTQCSQSSAPETCSWGPELTMGRLDPRLYEGSRTDYYSLCSSVSPASHLSDSSESTASRQGGVPAVWGQQGWTEAQPISTLEGLALHLPLDFEDGSSDEEYYDAADKLTPPDTLSGPRAISATEASATGLQSQASTCTPEESLYPGPCRREPSRRGGAKKYAKSLRKRRSFLQTDYTSQVSFPLVPSASLESMDDVCYYDREPYLSIGAASPTVSSLQDMQGEPGLLETKALGLLVPLRETKNKNPASRVMEMEPETMETKSVIDSRVSSISAIRLRIDPNNKENSEVPHLATTAHSPSASSLHCPNPASSGPETAQTKPFQITSALQEPHVTASKELTIALSNIAFPLSRADPNPDNPEPHPRSQGDTLELGDIQLEVGLGSFFTNHIQETGPQCTQPLLSPGNGPRRDKCEMNSGEMVSIPTEEERQGQLSLESDSKATNKHGLNLFQEESGKDLGDSEGDVANAVLQAPDVRTPASEVITSLPLKAPGAGTEQTLPLPPRDPQGEALVQACKTQEQKLLAELDLDSNFLLGEQTVPSDFPLGVVKAEPHNHVVGEDTTSTDIPPQVYFNASLPKPPRCQKEPGMEASNHCSLSESKEDSSSICLSTEKSFLCFAPESHPEVSAHLRRAASLGFAGLNEMVAPGIGMEQCSCQFSYATCFRGLQPEREEEDKDPKAYPPAPLTSPPSAGSRLVLPWMPARAHSCSTASLSRKSHVWPEYCSRALRQLKATPAGTPQGFIHLLESLLELQDILEASWGGGHKHPPEKCTWHFLESRSRLCMGSQKLLSSCQHVIRMDQSPEEMQGAVRDTFQHLVQLAGLCFQFTDCSRCSARYREAAGNLRDVVYTYHQFVEAAKLTCERGYHDLSVKLLARQRTNHMDWKLEGSTQKTKSLVLQGQEGVVEDEDGLSASFQLLQIDMECECPESETLSTGSAPWCSKNVQRKQRHWERTVAAKKSRRKQEKERRKACRSENLGVCTQHSKRFLRVLTKEKLLEAKHSGPRLCIDLSVTHHMSKKEMSRLAGQIRRLYGSNKKADKPFWICLTGFTTDSLLYEECLRMNDGFSNYLLDIMEEDCFSLFPLETLVYLTPDSEHALEDVDLNRVYILGGLVDESIQKKVTFQKAQEHSVKTARLPIQEYMVRRQNEKNYHSEILAINQVFDILSTFFDTHNWPEALKKGVSPGKGYVLQNSKE</sequence>
<comment type="subcellular location">
    <subcellularLocation>
        <location evidence="1">Cell membrane</location>
        <topology evidence="1">Peripheral membrane protein</topology>
        <orientation evidence="1">Cytoplasmic side</orientation>
    </subcellularLocation>
    <subcellularLocation>
        <location evidence="2">Cytoplasm</location>
        <location evidence="2">Cytosol</location>
    </subcellularLocation>
</comment>
<accession>A0A091DYM7</accession>
<feature type="region of interest" description="Disordered" evidence="18">
    <location>
        <begin position="986"/>
        <end position="1005"/>
    </location>
</feature>
<dbReference type="InterPro" id="IPR028564">
    <property type="entry name" value="MT_TRM10-typ"/>
</dbReference>
<dbReference type="InterPro" id="IPR001478">
    <property type="entry name" value="PDZ"/>
</dbReference>
<comment type="catalytic activity">
    <reaction evidence="15">
        <text>guanosine(9) in tRNA + S-adenosyl-L-methionine = N(1)-methylguanosine(9) in tRNA + S-adenosyl-L-homocysteine + H(+)</text>
        <dbReference type="Rhea" id="RHEA:43156"/>
        <dbReference type="Rhea" id="RHEA-COMP:10367"/>
        <dbReference type="Rhea" id="RHEA-COMP:10368"/>
        <dbReference type="ChEBI" id="CHEBI:15378"/>
        <dbReference type="ChEBI" id="CHEBI:57856"/>
        <dbReference type="ChEBI" id="CHEBI:59789"/>
        <dbReference type="ChEBI" id="CHEBI:73542"/>
        <dbReference type="ChEBI" id="CHEBI:74269"/>
        <dbReference type="EC" id="2.1.1.221"/>
    </reaction>
</comment>
<feature type="region of interest" description="Disordered" evidence="18">
    <location>
        <begin position="930"/>
        <end position="954"/>
    </location>
</feature>
<evidence type="ECO:0000256" key="1">
    <source>
        <dbReference type="ARBA" id="ARBA00004413"/>
    </source>
</evidence>
<feature type="region of interest" description="Disordered" evidence="18">
    <location>
        <begin position="1031"/>
        <end position="1079"/>
    </location>
</feature>
<evidence type="ECO:0000313" key="23">
    <source>
        <dbReference type="Proteomes" id="UP000028990"/>
    </source>
</evidence>
<evidence type="ECO:0000256" key="7">
    <source>
        <dbReference type="ARBA" id="ARBA00022679"/>
    </source>
</evidence>
<comment type="function">
    <text evidence="14">S-adenosyl-L-methionine-dependent guanine N(1)-methyltransferase that catalyzes the formation of N(1)-methylguanine at position 9 (m1G9) in tRNAs. Probably not able to catalyze formation of N(1)-methyladenine at position 9 (m1A9) in tRNAs.</text>
</comment>
<dbReference type="Pfam" id="PF00373">
    <property type="entry name" value="FERM_M"/>
    <property type="match status" value="1"/>
</dbReference>
<dbReference type="EC" id="2.1.1.221" evidence="3"/>
<dbReference type="Gene3D" id="2.30.29.30">
    <property type="entry name" value="Pleckstrin-homology domain (PH domain)/Phosphotyrosine-binding domain (PTB)"/>
    <property type="match status" value="1"/>
</dbReference>
<dbReference type="FunFam" id="2.30.42.10:FF:000168">
    <property type="entry name" value="FERM and PDZ domain-containing protein 1"/>
    <property type="match status" value="1"/>
</dbReference>
<dbReference type="FunFam" id="3.10.20.90:FF:000203">
    <property type="entry name" value="FERM and PDZ domain containing 1"/>
    <property type="match status" value="1"/>
</dbReference>
<keyword evidence="6" id="KW-0489">Methyltransferase</keyword>
<dbReference type="SUPFAM" id="SSF54236">
    <property type="entry name" value="Ubiquitin-like"/>
    <property type="match status" value="1"/>
</dbReference>
<dbReference type="FunFam" id="3.40.1280.30:FF:000002">
    <property type="entry name" value="tRNA methyltransferase 10 homolog B"/>
    <property type="match status" value="1"/>
</dbReference>
<keyword evidence="8" id="KW-0949">S-adenosyl-L-methionine</keyword>
<keyword evidence="9" id="KW-0175">Coiled coil</keyword>
<dbReference type="PROSITE" id="PS50106">
    <property type="entry name" value="PDZ"/>
    <property type="match status" value="1"/>
</dbReference>
<feature type="domain" description="PDZ" evidence="20">
    <location>
        <begin position="57"/>
        <end position="135"/>
    </location>
</feature>
<dbReference type="PANTHER" id="PTHR46221:SF2">
    <property type="entry name" value="FERM AND PDZ DOMAIN-CONTAINING PROTEIN 1"/>
    <property type="match status" value="1"/>
</dbReference>
<evidence type="ECO:0000256" key="14">
    <source>
        <dbReference type="ARBA" id="ARBA00045240"/>
    </source>
</evidence>
<dbReference type="eggNOG" id="KOG3552">
    <property type="taxonomic scope" value="Eukaryota"/>
</dbReference>
<dbReference type="PROSITE" id="PS50057">
    <property type="entry name" value="FERM_3"/>
    <property type="match status" value="1"/>
</dbReference>
<proteinExistence type="predicted"/>
<evidence type="ECO:0000256" key="3">
    <source>
        <dbReference type="ARBA" id="ARBA00012797"/>
    </source>
</evidence>
<feature type="region of interest" description="Disordered" evidence="18">
    <location>
        <begin position="1304"/>
        <end position="1325"/>
    </location>
</feature>
<dbReference type="CDD" id="cd14473">
    <property type="entry name" value="FERM_B-lobe"/>
    <property type="match status" value="1"/>
</dbReference>
<dbReference type="STRING" id="885580.ENSFDAP00000013907"/>
<dbReference type="Gene3D" id="3.10.20.90">
    <property type="entry name" value="Phosphatidylinositol 3-kinase Catalytic Subunit, Chain A, domain 1"/>
    <property type="match status" value="1"/>
</dbReference>
<evidence type="ECO:0000259" key="19">
    <source>
        <dbReference type="PROSITE" id="PS50057"/>
    </source>
</evidence>
<dbReference type="SUPFAM" id="SSF50156">
    <property type="entry name" value="PDZ domain-like"/>
    <property type="match status" value="1"/>
</dbReference>
<keyword evidence="23" id="KW-1185">Reference proteome</keyword>
<evidence type="ECO:0000313" key="22">
    <source>
        <dbReference type="EMBL" id="KFO35405.1"/>
    </source>
</evidence>
<evidence type="ECO:0000256" key="16">
    <source>
        <dbReference type="ARBA" id="ARBA00057146"/>
    </source>
</evidence>
<evidence type="ECO:0000256" key="18">
    <source>
        <dbReference type="SAM" id="MobiDB-lite"/>
    </source>
</evidence>
<dbReference type="PROSITE" id="PS51675">
    <property type="entry name" value="SAM_MT_TRM10"/>
    <property type="match status" value="1"/>
</dbReference>
<dbReference type="InterPro" id="IPR019749">
    <property type="entry name" value="Band_41_domain"/>
</dbReference>
<keyword evidence="7" id="KW-0808">Transferase</keyword>
<keyword evidence="5" id="KW-0963">Cytoplasm</keyword>
<dbReference type="Proteomes" id="UP000028990">
    <property type="component" value="Unassembled WGS sequence"/>
</dbReference>
<evidence type="ECO:0000256" key="9">
    <source>
        <dbReference type="ARBA" id="ARBA00023054"/>
    </source>
</evidence>
<dbReference type="CDD" id="cd21942">
    <property type="entry name" value="LGNbd_FRMPD1"/>
    <property type="match status" value="1"/>
</dbReference>
<dbReference type="PANTHER" id="PTHR46221">
    <property type="entry name" value="FERM AND PDZ DOMAIN-CONTAINING PROTEIN FAMILY MEMBER"/>
    <property type="match status" value="1"/>
</dbReference>
<dbReference type="SUPFAM" id="SSF47031">
    <property type="entry name" value="Second domain of FERM"/>
    <property type="match status" value="1"/>
</dbReference>
<dbReference type="Gene3D" id="1.20.80.10">
    <property type="match status" value="1"/>
</dbReference>
<feature type="domain" description="SAM-dependent MTase TRM10-type" evidence="21">
    <location>
        <begin position="1627"/>
        <end position="1824"/>
    </location>
</feature>
<dbReference type="GO" id="GO:0005829">
    <property type="term" value="C:cytosol"/>
    <property type="evidence" value="ECO:0007669"/>
    <property type="project" value="UniProtKB-SubCell"/>
</dbReference>
<dbReference type="Pfam" id="PF00595">
    <property type="entry name" value="PDZ"/>
    <property type="match status" value="1"/>
</dbReference>
<dbReference type="SMART" id="SM00228">
    <property type="entry name" value="PDZ"/>
    <property type="match status" value="1"/>
</dbReference>
<dbReference type="GO" id="GO:0032259">
    <property type="term" value="P:methylation"/>
    <property type="evidence" value="ECO:0007669"/>
    <property type="project" value="UniProtKB-KW"/>
</dbReference>
<evidence type="ECO:0000256" key="17">
    <source>
        <dbReference type="ARBA" id="ARBA00070891"/>
    </source>
</evidence>
<dbReference type="SMART" id="SM00295">
    <property type="entry name" value="B41"/>
    <property type="match status" value="1"/>
</dbReference>
<dbReference type="InterPro" id="IPR029071">
    <property type="entry name" value="Ubiquitin-like_domsf"/>
</dbReference>
<name>A0A091DYM7_FUKDA</name>
<dbReference type="CDD" id="cd18100">
    <property type="entry name" value="Trm10euk_B"/>
    <property type="match status" value="1"/>
</dbReference>
<keyword evidence="4" id="KW-1003">Cell membrane</keyword>
<dbReference type="Gene3D" id="3.40.1280.30">
    <property type="match status" value="1"/>
</dbReference>
<comment type="function">
    <text evidence="16">Stabilizes membrane-bound GPSM1, and thereby promotes its interaction with GNAI1.</text>
</comment>
<feature type="compositionally biased region" description="Polar residues" evidence="18">
    <location>
        <begin position="764"/>
        <end position="776"/>
    </location>
</feature>
<evidence type="ECO:0000256" key="13">
    <source>
        <dbReference type="ARBA" id="ARBA00035725"/>
    </source>
</evidence>
<dbReference type="FunFam" id="1.20.80.10:FF:000009">
    <property type="entry name" value="FERM and PDZ domain containing 4"/>
    <property type="match status" value="1"/>
</dbReference>
<dbReference type="SUPFAM" id="SSF50729">
    <property type="entry name" value="PH domain-like"/>
    <property type="match status" value="1"/>
</dbReference>
<feature type="region of interest" description="Disordered" evidence="18">
    <location>
        <begin position="523"/>
        <end position="583"/>
    </location>
</feature>
<dbReference type="GO" id="GO:0005886">
    <property type="term" value="C:plasma membrane"/>
    <property type="evidence" value="ECO:0007669"/>
    <property type="project" value="UniProtKB-SubCell"/>
</dbReference>
<dbReference type="InterPro" id="IPR036034">
    <property type="entry name" value="PDZ_sf"/>
</dbReference>
<dbReference type="InterPro" id="IPR035963">
    <property type="entry name" value="FERM_2"/>
</dbReference>
<dbReference type="EMBL" id="KN121817">
    <property type="protein sequence ID" value="KFO35405.1"/>
    <property type="molecule type" value="Genomic_DNA"/>
</dbReference>
<evidence type="ECO:0000256" key="6">
    <source>
        <dbReference type="ARBA" id="ARBA00022603"/>
    </source>
</evidence>
<feature type="compositionally biased region" description="Polar residues" evidence="18">
    <location>
        <begin position="931"/>
        <end position="954"/>
    </location>
</feature>